<dbReference type="Pfam" id="PF12233">
    <property type="entry name" value="p12I"/>
    <property type="match status" value="1"/>
</dbReference>
<organism evidence="2">
    <name type="scientific">Human T-cell leukemia virus type I</name>
    <dbReference type="NCBI Taxonomy" id="11908"/>
    <lineage>
        <taxon>Viruses</taxon>
        <taxon>Riboviria</taxon>
        <taxon>Pararnavirae</taxon>
        <taxon>Artverviricota</taxon>
        <taxon>Revtraviricetes</taxon>
        <taxon>Ortervirales</taxon>
        <taxon>Retroviridae</taxon>
        <taxon>Orthoretrovirinae</taxon>
        <taxon>Deltaretrovirus</taxon>
        <taxon>Deltaretrovirus priTlym1</taxon>
        <taxon>Primate T-lymphotropic virus 1</taxon>
    </lineage>
</organism>
<keyword evidence="1" id="KW-0472">Membrane</keyword>
<evidence type="ECO:0000313" key="2">
    <source>
        <dbReference type="EMBL" id="BAX76747.1"/>
    </source>
</evidence>
<keyword evidence="1" id="KW-1133">Transmembrane helix</keyword>
<proteinExistence type="predicted"/>
<reference evidence="2" key="1">
    <citation type="journal article" date="2017" name="J. Clin. Microbiol.">
        <title>Proviral Features of Human T Cell Leukemia Virus Type 1 in Carriers with Indeterminate Western Blot Analysis Results.</title>
        <authorList>
            <person name="Kuramitsu M."/>
            <person name="Sekizuka T."/>
            <person name="Yamochi T."/>
            <person name="Firouzi S."/>
            <person name="Sato T."/>
            <person name="Umeki K."/>
            <person name="Sasaki D."/>
            <person name="Hasegawa H."/>
            <person name="Kubota R."/>
            <person name="Sobata R."/>
            <person name="Matsumoto C."/>
            <person name="Kaneko N."/>
            <person name="Momose H."/>
            <person name="Araki K."/>
            <person name="Saito M."/>
            <person name="Nosaka K."/>
            <person name="Utsunomiya A."/>
            <person name="Koh K.-R."/>
            <person name="Ogata M."/>
            <person name="Uchimaru K."/>
            <person name="Iwanaga M."/>
            <person name="Sagara Y."/>
            <person name="Yamano Y."/>
            <person name="Okayama A."/>
            <person name="Miura K."/>
            <person name="Satake M."/>
            <person name="Saito S."/>
            <person name="Itabashi K."/>
            <person name="Yamaguchi K."/>
            <person name="Kuroda M."/>
            <person name="Watanabe T."/>
            <person name="Okuma K."/>
            <person name="Hamaguchi I."/>
        </authorList>
    </citation>
    <scope>NUCLEOTIDE SEQUENCE</scope>
    <source>
        <strain evidence="2">T1056WBind</strain>
    </source>
</reference>
<dbReference type="EMBL" id="LC185242">
    <property type="protein sequence ID" value="BAX76747.1"/>
    <property type="molecule type" value="Genomic_DNA"/>
</dbReference>
<keyword evidence="1" id="KW-0812">Transmembrane</keyword>
<feature type="transmembrane region" description="Helical" evidence="1">
    <location>
        <begin position="21"/>
        <end position="42"/>
    </location>
</feature>
<dbReference type="InterPro" id="IPR021086">
    <property type="entry name" value="p12I"/>
</dbReference>
<gene>
    <name evidence="2" type="primary">rex</name>
</gene>
<evidence type="ECO:0000256" key="1">
    <source>
        <dbReference type="SAM" id="Phobius"/>
    </source>
</evidence>
<feature type="transmembrane region" description="Helical" evidence="1">
    <location>
        <begin position="62"/>
        <end position="88"/>
    </location>
</feature>
<name>A0A1Y1C8W3_9DELA</name>
<sequence length="119" mass="13694">MPKTRRRPRRSQRKRPPTPWMLFRLLSPLSPLALTALLLFLLPPGDVSGLLLRPPPAPCLLLFLPFQILSNLLFLLFLPLFFSLPLLLSPSLPITMRFPARWRFLPWRAPSQPAAAFLF</sequence>
<accession>A0A1Y1C8W3</accession>
<protein>
    <submittedName>
        <fullName evidence="2">Rex protein</fullName>
    </submittedName>
</protein>